<dbReference type="GO" id="GO:0005634">
    <property type="term" value="C:nucleus"/>
    <property type="evidence" value="ECO:0007669"/>
    <property type="project" value="UniProtKB-SubCell"/>
</dbReference>
<dbReference type="AlphaFoldDB" id="A0A135LX09"/>
<dbReference type="GO" id="GO:0006351">
    <property type="term" value="P:DNA-templated transcription"/>
    <property type="evidence" value="ECO:0007669"/>
    <property type="project" value="InterPro"/>
</dbReference>
<dbReference type="InterPro" id="IPR007219">
    <property type="entry name" value="XnlR_reg_dom"/>
</dbReference>
<dbReference type="Pfam" id="PF04082">
    <property type="entry name" value="Fungal_trans"/>
    <property type="match status" value="1"/>
</dbReference>
<organism evidence="6 7">
    <name type="scientific">Penicillium patulum</name>
    <name type="common">Penicillium griseofulvum</name>
    <dbReference type="NCBI Taxonomy" id="5078"/>
    <lineage>
        <taxon>Eukaryota</taxon>
        <taxon>Fungi</taxon>
        <taxon>Dikarya</taxon>
        <taxon>Ascomycota</taxon>
        <taxon>Pezizomycotina</taxon>
        <taxon>Eurotiomycetes</taxon>
        <taxon>Eurotiomycetidae</taxon>
        <taxon>Eurotiales</taxon>
        <taxon>Aspergillaceae</taxon>
        <taxon>Penicillium</taxon>
    </lineage>
</organism>
<dbReference type="EMBL" id="LHQR01000014">
    <property type="protein sequence ID" value="KXG53475.1"/>
    <property type="molecule type" value="Genomic_DNA"/>
</dbReference>
<dbReference type="OMA" id="FHKCFTG"/>
<accession>A0A135LX09</accession>
<dbReference type="GO" id="GO:0008270">
    <property type="term" value="F:zinc ion binding"/>
    <property type="evidence" value="ECO:0007669"/>
    <property type="project" value="InterPro"/>
</dbReference>
<dbReference type="RefSeq" id="XP_040652010.1">
    <property type="nucleotide sequence ID" value="XM_040788238.1"/>
</dbReference>
<dbReference type="GO" id="GO:0003677">
    <property type="term" value="F:DNA binding"/>
    <property type="evidence" value="ECO:0007669"/>
    <property type="project" value="InterPro"/>
</dbReference>
<evidence type="ECO:0000313" key="6">
    <source>
        <dbReference type="EMBL" id="KXG53475.1"/>
    </source>
</evidence>
<evidence type="ECO:0000259" key="5">
    <source>
        <dbReference type="SMART" id="SM00906"/>
    </source>
</evidence>
<feature type="domain" description="Xylanolytic transcriptional activator regulatory" evidence="5">
    <location>
        <begin position="244"/>
        <end position="318"/>
    </location>
</feature>
<comment type="subcellular location">
    <subcellularLocation>
        <location evidence="1">Nucleus</location>
    </subcellularLocation>
</comment>
<keyword evidence="7" id="KW-1185">Reference proteome</keyword>
<comment type="caution">
    <text evidence="6">The sequence shown here is derived from an EMBL/GenBank/DDBJ whole genome shotgun (WGS) entry which is preliminary data.</text>
</comment>
<name>A0A135LX09_PENPA</name>
<reference evidence="6 7" key="1">
    <citation type="journal article" date="2016" name="BMC Genomics">
        <title>Genome sequencing and secondary metabolism of the postharvest pathogen Penicillium griseofulvum.</title>
        <authorList>
            <person name="Banani H."/>
            <person name="Marcet-Houben M."/>
            <person name="Ballester A.R."/>
            <person name="Abbruscato P."/>
            <person name="Gonzalez-Candelas L."/>
            <person name="Gabaldon T."/>
            <person name="Spadaro D."/>
        </authorList>
    </citation>
    <scope>NUCLEOTIDE SEQUENCE [LARGE SCALE GENOMIC DNA]</scope>
    <source>
        <strain evidence="6 7">PG3</strain>
    </source>
</reference>
<dbReference type="GeneID" id="63703538"/>
<keyword evidence="2" id="KW-0805">Transcription regulation</keyword>
<keyword evidence="3" id="KW-0804">Transcription</keyword>
<sequence length="558" mass="61946">MPKGKDVLTLIKYLGNLSLLLRRVAIRGRKSLYHTFNSSDKAIAASGDQLTQNGSEGFAISPTSWWVKRAIEVFRSLKDFSTIKHLIQEYYAITQTVVIASPVVLSAITEIEIAFRESLSETATDQELTALSTCIIQNTSSTFRIPPNITGATFHKCFTGSSLRMEIIGIICALAGRASYFGLSGSRVSNAESLSQLSRKMLAACDITLHICKDLTTLNELTLWLVHENLILSSLVLGDSSSVTWQRLGELSTNIFELGVHRDNASSTPLPRFIIESRRRLFAAAYQIDKNIATFLGRPPRISWRHSDCCLPLDIGDHVLAGDPELLETAQTFLDADGDVSRRCSQAWVSLPAHLHYTPDCWGTDLPPNVKLTLLISYLAYLYNEFLVQSLIDKDSGDTNTAQLDVSATILSTVLTLGRQWEQLFAIQRDFTWIILLYGLSGASVLIRALQQQAKTGQPMLYSGSRSSLIRNLSVFISHLESTTRPGQASFSFFKRAASVFSRIIDEILEPQSEVSMSCGDIDNTLEIDLDTPFFVDLEGMELLDNPDFRASFDQMLC</sequence>
<evidence type="ECO:0000256" key="3">
    <source>
        <dbReference type="ARBA" id="ARBA00023163"/>
    </source>
</evidence>
<evidence type="ECO:0000256" key="2">
    <source>
        <dbReference type="ARBA" id="ARBA00023015"/>
    </source>
</evidence>
<gene>
    <name evidence="6" type="ORF">PGRI_005250</name>
</gene>
<dbReference type="CDD" id="cd12148">
    <property type="entry name" value="fungal_TF_MHR"/>
    <property type="match status" value="1"/>
</dbReference>
<dbReference type="OrthoDB" id="6612291at2759"/>
<evidence type="ECO:0000256" key="4">
    <source>
        <dbReference type="ARBA" id="ARBA00023242"/>
    </source>
</evidence>
<evidence type="ECO:0000313" key="7">
    <source>
        <dbReference type="Proteomes" id="UP000070168"/>
    </source>
</evidence>
<dbReference type="Proteomes" id="UP000070168">
    <property type="component" value="Unassembled WGS sequence"/>
</dbReference>
<dbReference type="InterPro" id="IPR050613">
    <property type="entry name" value="Sec_Metabolite_Reg"/>
</dbReference>
<dbReference type="STRING" id="5078.A0A135LX09"/>
<dbReference type="PANTHER" id="PTHR31001">
    <property type="entry name" value="UNCHARACTERIZED TRANSCRIPTIONAL REGULATORY PROTEIN"/>
    <property type="match status" value="1"/>
</dbReference>
<protein>
    <submittedName>
        <fullName evidence="6">Transcription factor</fullName>
    </submittedName>
</protein>
<dbReference type="PANTHER" id="PTHR31001:SF82">
    <property type="entry name" value="ZN(II)2CYS6 TRANSCRIPTION FACTOR (EUROFUNG)"/>
    <property type="match status" value="1"/>
</dbReference>
<evidence type="ECO:0000256" key="1">
    <source>
        <dbReference type="ARBA" id="ARBA00004123"/>
    </source>
</evidence>
<keyword evidence="4" id="KW-0539">Nucleus</keyword>
<proteinExistence type="predicted"/>
<dbReference type="SMART" id="SM00906">
    <property type="entry name" value="Fungal_trans"/>
    <property type="match status" value="1"/>
</dbReference>